<proteinExistence type="predicted"/>
<evidence type="ECO:0000313" key="2">
    <source>
        <dbReference type="Proteomes" id="UP001234202"/>
    </source>
</evidence>
<protein>
    <submittedName>
        <fullName evidence="1">Uncharacterized protein</fullName>
    </submittedName>
</protein>
<evidence type="ECO:0000313" key="1">
    <source>
        <dbReference type="EMBL" id="KAJ9127133.1"/>
    </source>
</evidence>
<dbReference type="Proteomes" id="UP001234202">
    <property type="component" value="Unassembled WGS sequence"/>
</dbReference>
<name>A0ACC2XSX6_9TREE</name>
<accession>A0ACC2XSX6</accession>
<gene>
    <name evidence="1" type="ORF">QFC24_001369</name>
</gene>
<organism evidence="1 2">
    <name type="scientific">Naganishia onofrii</name>
    <dbReference type="NCBI Taxonomy" id="1851511"/>
    <lineage>
        <taxon>Eukaryota</taxon>
        <taxon>Fungi</taxon>
        <taxon>Dikarya</taxon>
        <taxon>Basidiomycota</taxon>
        <taxon>Agaricomycotina</taxon>
        <taxon>Tremellomycetes</taxon>
        <taxon>Filobasidiales</taxon>
        <taxon>Filobasidiaceae</taxon>
        <taxon>Naganishia</taxon>
    </lineage>
</organism>
<reference evidence="1" key="1">
    <citation type="submission" date="2023-04" db="EMBL/GenBank/DDBJ databases">
        <title>Draft Genome sequencing of Naganishia species isolated from polar environments using Oxford Nanopore Technology.</title>
        <authorList>
            <person name="Leo P."/>
            <person name="Venkateswaran K."/>
        </authorList>
    </citation>
    <scope>NUCLEOTIDE SEQUENCE</scope>
    <source>
        <strain evidence="1">DBVPG 5303</strain>
    </source>
</reference>
<keyword evidence="2" id="KW-1185">Reference proteome</keyword>
<dbReference type="EMBL" id="JASBWV010000003">
    <property type="protein sequence ID" value="KAJ9127133.1"/>
    <property type="molecule type" value="Genomic_DNA"/>
</dbReference>
<sequence length="1359" mass="148138">MSASLSAPVPTRHNAGSPRTPTTAGNNHRPGQAQQPFRTSSPSSLNPYAQRAPGQESPSSSASSPQTSMSISNKYTSSPSLTSSSPLLSSSPTMAGPPFDRISASDRDLKRYIDVDESQADIDKRRADNRKTIQPHTFQKEYQQQRHGASGRQDSFGNRDRLTSSPSQSYTSSNFADSSPNASFRTATSPNLGSPTSPQRSPAPINYGHSAERLDLEPLLRSVGGDQDRALRKLLDERNSLAFQNAQLWKLIERERQKNADLRVEKGDARRQMMTEDSLASSPRLSGPEHHSSLNSLQSLQRPLPVREDEKENSDQKHVERHRANTVTELHGQTSRPAHPARYYSDQQQPRLPAPPSQASPPDGMTVEQNPFMLKMSNPLPFTSTQPSSPTKYIQPESGGARPRFNSSPLIGTNSNPTSPRLPAFAESSDDMKTPTSASSSRPTTRVSVSTSSLLPSPPIGSTPPLGDRTFSERTESSLATPLSEEMSTVPPPTDTTNHHITRSAKGLPTGGRPAFLSADSDGTSAESPSVENVPIFHRGVPQLTTGLLQHTRCTIPSSRVMPNAAGKEVLCFIVKVMLRPPGSQQVLSWNVSKMLSAFANLDNKIRTLLGSKKEIKQAGVANLPESKTWKDFAPSKIDQRKATLELYLQSLLAAPMERKEDLCAFLTSDVVAGPPSEIIIAGDRPAKSGYLTKRGKNLGGWKTRYFTLEGSLLHYYDKRGGNHLGTISILGAEIGRQHKDSSAGPQDDKAYRHALLIIEPKRLGAAAGLKHVLCAESDEERDAWVAVLLLASNRQPEAPNRRDISSGPDNNNAVPPSLRKSTSSSVVDEARKAENELQKSQGPKSAIDTGTAAFRSIPTKAQASQNSIPSASSSNELSRSLPTAMDEQTMKCLEGRSRPAGYLGKGSTPAHLASVSPVKLKRQSAMPLRYQALTQERDTSQVPLSKINSTTSSRGGEVEAAGRITRDMISGPSNGTLLPAGFKFGKESNDRERKAKSIRLWGFGGKVSTAPTSALSQVFGVPLQQALLVKSVANLPTPVFRCIKYLEAHHAEKEEGIYRIGGSQSVMNRLKERFNTEGDIDLLAHDEHWDIHAIAGLLKWYFRDLPISVLDEQQTAFVQTMDLIDERQRIQELGRLVSLLPVENYSLLRALCSHLILIIRHADENKMTLKNLTIILAPTIGVNGGTLSSFLLHFKTIFDGEGLLDPVQDLPPPPFSQNAVHTPEDQPTLAAPVVADDPPRNRNSRIYAESSEQMLGMGNRELESEFVERLIKHVSPLSNHVHFNLDQEEESETDDAGTEESYGGSGLDPTAKDAGLKDETAPFKPDNLTASSSMKDWESGNGNIPRSPRMDWSASTND</sequence>
<comment type="caution">
    <text evidence="1">The sequence shown here is derived from an EMBL/GenBank/DDBJ whole genome shotgun (WGS) entry which is preliminary data.</text>
</comment>